<dbReference type="Proteomes" id="UP001224775">
    <property type="component" value="Unassembled WGS sequence"/>
</dbReference>
<feature type="region of interest" description="Disordered" evidence="1">
    <location>
        <begin position="1"/>
        <end position="24"/>
    </location>
</feature>
<sequence>MVNSNASREGSSGETAGSSTAVDSQNQTLSNQLVNGLLATSIFGFASAGVSYLIRNRVREAIATKRQKRLESSNEKKDE</sequence>
<feature type="compositionally biased region" description="Low complexity" evidence="1">
    <location>
        <begin position="1"/>
        <end position="21"/>
    </location>
</feature>
<keyword evidence="4" id="KW-1185">Reference proteome</keyword>
<protein>
    <submittedName>
        <fullName evidence="3">Uncharacterized protein</fullName>
    </submittedName>
</protein>
<comment type="caution">
    <text evidence="3">The sequence shown here is derived from an EMBL/GenBank/DDBJ whole genome shotgun (WGS) entry which is preliminary data.</text>
</comment>
<evidence type="ECO:0000313" key="4">
    <source>
        <dbReference type="Proteomes" id="UP001224775"/>
    </source>
</evidence>
<dbReference type="EMBL" id="JATAAI010000008">
    <property type="protein sequence ID" value="KAK1743620.1"/>
    <property type="molecule type" value="Genomic_DNA"/>
</dbReference>
<evidence type="ECO:0000313" key="3">
    <source>
        <dbReference type="EMBL" id="KAK1743620.1"/>
    </source>
</evidence>
<evidence type="ECO:0000256" key="1">
    <source>
        <dbReference type="SAM" id="MobiDB-lite"/>
    </source>
</evidence>
<dbReference type="AlphaFoldDB" id="A0AAD8YDQ9"/>
<gene>
    <name evidence="3" type="ORF">QTG54_005217</name>
</gene>
<proteinExistence type="predicted"/>
<feature type="transmembrane region" description="Helical" evidence="2">
    <location>
        <begin position="33"/>
        <end position="54"/>
    </location>
</feature>
<name>A0AAD8YDQ9_9STRA</name>
<accession>A0AAD8YDQ9</accession>
<organism evidence="3 4">
    <name type="scientific">Skeletonema marinoi</name>
    <dbReference type="NCBI Taxonomy" id="267567"/>
    <lineage>
        <taxon>Eukaryota</taxon>
        <taxon>Sar</taxon>
        <taxon>Stramenopiles</taxon>
        <taxon>Ochrophyta</taxon>
        <taxon>Bacillariophyta</taxon>
        <taxon>Coscinodiscophyceae</taxon>
        <taxon>Thalassiosirophycidae</taxon>
        <taxon>Thalassiosirales</taxon>
        <taxon>Skeletonemataceae</taxon>
        <taxon>Skeletonema</taxon>
        <taxon>Skeletonema marinoi-dohrnii complex</taxon>
    </lineage>
</organism>
<keyword evidence="2" id="KW-1133">Transmembrane helix</keyword>
<keyword evidence="2" id="KW-0472">Membrane</keyword>
<evidence type="ECO:0000256" key="2">
    <source>
        <dbReference type="SAM" id="Phobius"/>
    </source>
</evidence>
<keyword evidence="2" id="KW-0812">Transmembrane</keyword>
<reference evidence="3" key="1">
    <citation type="submission" date="2023-06" db="EMBL/GenBank/DDBJ databases">
        <title>Survivors Of The Sea: Transcriptome response of Skeletonema marinoi to long-term dormancy.</title>
        <authorList>
            <person name="Pinder M.I.M."/>
            <person name="Kourtchenko O."/>
            <person name="Robertson E.K."/>
            <person name="Larsson T."/>
            <person name="Maumus F."/>
            <person name="Osuna-Cruz C.M."/>
            <person name="Vancaester E."/>
            <person name="Stenow R."/>
            <person name="Vandepoele K."/>
            <person name="Ploug H."/>
            <person name="Bruchert V."/>
            <person name="Godhe A."/>
            <person name="Topel M."/>
        </authorList>
    </citation>
    <scope>NUCLEOTIDE SEQUENCE</scope>
    <source>
        <strain evidence="3">R05AC</strain>
    </source>
</reference>